<dbReference type="SUPFAM" id="SSF55729">
    <property type="entry name" value="Acyl-CoA N-acyltransferases (Nat)"/>
    <property type="match status" value="1"/>
</dbReference>
<dbReference type="Gene3D" id="3.40.630.30">
    <property type="match status" value="1"/>
</dbReference>
<dbReference type="EMBL" id="QZCH01000032">
    <property type="protein sequence ID" value="RJG39978.1"/>
    <property type="molecule type" value="Genomic_DNA"/>
</dbReference>
<evidence type="ECO:0000256" key="1">
    <source>
        <dbReference type="ARBA" id="ARBA00004924"/>
    </source>
</evidence>
<dbReference type="Pfam" id="PF13523">
    <property type="entry name" value="Acetyltransf_8"/>
    <property type="match status" value="1"/>
</dbReference>
<keyword evidence="3" id="KW-0808">Transferase</keyword>
<protein>
    <submittedName>
        <fullName evidence="3">N-acetyltransferase</fullName>
    </submittedName>
</protein>
<proteinExistence type="predicted"/>
<name>A0A418YAL7_9GAMM</name>
<dbReference type="SMART" id="SM01006">
    <property type="entry name" value="AlcB"/>
    <property type="match status" value="1"/>
</dbReference>
<organism evidence="3 4">
    <name type="scientific">Motilimonas pumila</name>
    <dbReference type="NCBI Taxonomy" id="2303987"/>
    <lineage>
        <taxon>Bacteria</taxon>
        <taxon>Pseudomonadati</taxon>
        <taxon>Pseudomonadota</taxon>
        <taxon>Gammaproteobacteria</taxon>
        <taxon>Alteromonadales</taxon>
        <taxon>Alteromonadales genera incertae sedis</taxon>
        <taxon>Motilimonas</taxon>
    </lineage>
</organism>
<evidence type="ECO:0000313" key="3">
    <source>
        <dbReference type="EMBL" id="RJG39978.1"/>
    </source>
</evidence>
<comment type="pathway">
    <text evidence="1">Siderophore biosynthesis.</text>
</comment>
<dbReference type="PANTHER" id="PTHR31438:SF1">
    <property type="entry name" value="LYSINE N-ACYLTRANSFERASE C17G9.06C-RELATED"/>
    <property type="match status" value="1"/>
</dbReference>
<dbReference type="AlphaFoldDB" id="A0A418YAL7"/>
<dbReference type="RefSeq" id="WP_119912138.1">
    <property type="nucleotide sequence ID" value="NZ_QZCH01000032.1"/>
</dbReference>
<evidence type="ECO:0000259" key="2">
    <source>
        <dbReference type="SMART" id="SM01006"/>
    </source>
</evidence>
<dbReference type="InterPro" id="IPR016181">
    <property type="entry name" value="Acyl_CoA_acyltransferase"/>
</dbReference>
<gene>
    <name evidence="3" type="ORF">D1Z90_17745</name>
</gene>
<dbReference type="GO" id="GO:0019290">
    <property type="term" value="P:siderophore biosynthetic process"/>
    <property type="evidence" value="ECO:0007669"/>
    <property type="project" value="InterPro"/>
</dbReference>
<dbReference type="OrthoDB" id="9087497at2"/>
<reference evidence="3 4" key="2">
    <citation type="submission" date="2019-01" db="EMBL/GenBank/DDBJ databases">
        <title>Motilimonas pumilus sp. nov., isolated from the gut of sea cucumber (Apostichopus japonicus).</title>
        <authorList>
            <person name="Wang F.-Q."/>
            <person name="Ren L.-H."/>
            <person name="Lin Y.-W."/>
            <person name="Sun G.-H."/>
            <person name="Du Z.-J."/>
            <person name="Zhao J.-X."/>
            <person name="Liu X.-J."/>
            <person name="Liu L.-J."/>
        </authorList>
    </citation>
    <scope>NUCLEOTIDE SEQUENCE [LARGE SCALE GENOMIC DNA]</scope>
    <source>
        <strain evidence="3 4">PLHSC7-2</strain>
    </source>
</reference>
<reference evidence="3 4" key="1">
    <citation type="submission" date="2018-09" db="EMBL/GenBank/DDBJ databases">
        <authorList>
            <person name="Wang F."/>
        </authorList>
    </citation>
    <scope>NUCLEOTIDE SEQUENCE [LARGE SCALE GENOMIC DNA]</scope>
    <source>
        <strain evidence="3 4">PLHSC7-2</strain>
    </source>
</reference>
<dbReference type="Proteomes" id="UP000283255">
    <property type="component" value="Unassembled WGS sequence"/>
</dbReference>
<dbReference type="InterPro" id="IPR019432">
    <property type="entry name" value="Acyltransferase_MbtK/IucB-like"/>
</dbReference>
<comment type="caution">
    <text evidence="3">The sequence shown here is derived from an EMBL/GenBank/DDBJ whole genome shotgun (WGS) entry which is preliminary data.</text>
</comment>
<evidence type="ECO:0000313" key="4">
    <source>
        <dbReference type="Proteomes" id="UP000283255"/>
    </source>
</evidence>
<dbReference type="GO" id="GO:0016410">
    <property type="term" value="F:N-acyltransferase activity"/>
    <property type="evidence" value="ECO:0007669"/>
    <property type="project" value="TreeGrafter"/>
</dbReference>
<dbReference type="PANTHER" id="PTHR31438">
    <property type="entry name" value="LYSINE N-ACYLTRANSFERASE C17G9.06C-RELATED"/>
    <property type="match status" value="1"/>
</dbReference>
<sequence length="327" mass="37747">MLGNQALETLPVGQPIQLLSQSAQQFQLVCGDVPLAQLQSLNAQQAQLLSLSVSGDLLAQVFEAAFRLLPELQSVVTEQQAFCQPSGYWQKQSEQTWVLWRGAFLQWPKPWLSNDVSSTPHLMQLVNGQYRPMRPAPQTGVLYQRYIPWLDAHLTLVGLSIEQHLDCFHRWQNNQRVAAFWQEQGSKEQHQAYLLKALADDKNQLLIVQLNGEPFAYVEAYWAKEDRIAPYYDAQPYDRGIHMLVGEQHHRGPHKVKAWLASICHYLYLSDPRTQRIVSEPRADNQVMQNYLQQHGFAKLNEFMFPHKKAALMWQQRDAFFQLLALS</sequence>
<feature type="domain" description="Acyltransferase MbtK/IucB-like conserved" evidence="2">
    <location>
        <begin position="157"/>
        <end position="205"/>
    </location>
</feature>
<accession>A0A418YAL7</accession>
<keyword evidence="4" id="KW-1185">Reference proteome</keyword>